<dbReference type="EMBL" id="BEZZ01005529">
    <property type="protein sequence ID" value="GCC17558.1"/>
    <property type="molecule type" value="Genomic_DNA"/>
</dbReference>
<accession>A0A401RHC1</accession>
<protein>
    <submittedName>
        <fullName evidence="2">Uncharacterized protein</fullName>
    </submittedName>
</protein>
<comment type="caution">
    <text evidence="2">The sequence shown here is derived from an EMBL/GenBank/DDBJ whole genome shotgun (WGS) entry which is preliminary data.</text>
</comment>
<proteinExistence type="predicted"/>
<keyword evidence="3" id="KW-1185">Reference proteome</keyword>
<evidence type="ECO:0000313" key="3">
    <source>
        <dbReference type="Proteomes" id="UP000287033"/>
    </source>
</evidence>
<reference evidence="2 3" key="1">
    <citation type="journal article" date="2018" name="Nat. Ecol. Evol.">
        <title>Shark genomes provide insights into elasmobranch evolution and the origin of vertebrates.</title>
        <authorList>
            <person name="Hara Y"/>
            <person name="Yamaguchi K"/>
            <person name="Onimaru K"/>
            <person name="Kadota M"/>
            <person name="Koyanagi M"/>
            <person name="Keeley SD"/>
            <person name="Tatsumi K"/>
            <person name="Tanaka K"/>
            <person name="Motone F"/>
            <person name="Kageyama Y"/>
            <person name="Nozu R"/>
            <person name="Adachi N"/>
            <person name="Nishimura O"/>
            <person name="Nakagawa R"/>
            <person name="Tanegashima C"/>
            <person name="Kiyatake I"/>
            <person name="Matsumoto R"/>
            <person name="Murakumo K"/>
            <person name="Nishida K"/>
            <person name="Terakita A"/>
            <person name="Kuratani S"/>
            <person name="Sato K"/>
            <person name="Hyodo S Kuraku.S."/>
        </authorList>
    </citation>
    <scope>NUCLEOTIDE SEQUENCE [LARGE SCALE GENOMIC DNA]</scope>
</reference>
<sequence>VAQDAIANKVTNTALTLSGPMKPEKYHNPKEGTVFAALQTGRRKGTEDNCAPARNSKP</sequence>
<dbReference type="AlphaFoldDB" id="A0A401RHC1"/>
<name>A0A401RHC1_CHIPU</name>
<evidence type="ECO:0000256" key="1">
    <source>
        <dbReference type="SAM" id="MobiDB-lite"/>
    </source>
</evidence>
<dbReference type="Proteomes" id="UP000287033">
    <property type="component" value="Unassembled WGS sequence"/>
</dbReference>
<feature type="region of interest" description="Disordered" evidence="1">
    <location>
        <begin position="39"/>
        <end position="58"/>
    </location>
</feature>
<feature type="non-terminal residue" evidence="2">
    <location>
        <position position="1"/>
    </location>
</feature>
<gene>
    <name evidence="2" type="ORF">chiPu_0022006</name>
</gene>
<evidence type="ECO:0000313" key="2">
    <source>
        <dbReference type="EMBL" id="GCC17558.1"/>
    </source>
</evidence>
<organism evidence="2 3">
    <name type="scientific">Chiloscyllium punctatum</name>
    <name type="common">Brownbanded bambooshark</name>
    <name type="synonym">Hemiscyllium punctatum</name>
    <dbReference type="NCBI Taxonomy" id="137246"/>
    <lineage>
        <taxon>Eukaryota</taxon>
        <taxon>Metazoa</taxon>
        <taxon>Chordata</taxon>
        <taxon>Craniata</taxon>
        <taxon>Vertebrata</taxon>
        <taxon>Chondrichthyes</taxon>
        <taxon>Elasmobranchii</taxon>
        <taxon>Galeomorphii</taxon>
        <taxon>Galeoidea</taxon>
        <taxon>Orectolobiformes</taxon>
        <taxon>Hemiscylliidae</taxon>
        <taxon>Chiloscyllium</taxon>
    </lineage>
</organism>